<evidence type="ECO:0000256" key="5">
    <source>
        <dbReference type="ARBA" id="ARBA00023180"/>
    </source>
</evidence>
<keyword evidence="5" id="KW-0325">Glycoprotein</keyword>
<name>A0AAW1KNV5_POPJA</name>
<keyword evidence="4 8" id="KW-0378">Hydrolase</keyword>
<dbReference type="SUPFAM" id="SSF51445">
    <property type="entry name" value="(Trans)glycosidases"/>
    <property type="match status" value="2"/>
</dbReference>
<evidence type="ECO:0000313" key="10">
    <source>
        <dbReference type="EMBL" id="KAK9721945.1"/>
    </source>
</evidence>
<dbReference type="EMBL" id="JASPKY010000193">
    <property type="protein sequence ID" value="KAK9721945.1"/>
    <property type="molecule type" value="Genomic_DNA"/>
</dbReference>
<evidence type="ECO:0000256" key="4">
    <source>
        <dbReference type="ARBA" id="ARBA00022801"/>
    </source>
</evidence>
<reference evidence="10 11" key="1">
    <citation type="journal article" date="2024" name="BMC Genomics">
        <title>De novo assembly and annotation of Popillia japonica's genome with initial clues to its potential as an invasive pest.</title>
        <authorList>
            <person name="Cucini C."/>
            <person name="Boschi S."/>
            <person name="Funari R."/>
            <person name="Cardaioli E."/>
            <person name="Iannotti N."/>
            <person name="Marturano G."/>
            <person name="Paoli F."/>
            <person name="Bruttini M."/>
            <person name="Carapelli A."/>
            <person name="Frati F."/>
            <person name="Nardi F."/>
        </authorList>
    </citation>
    <scope>NUCLEOTIDE SEQUENCE [LARGE SCALE GENOMIC DNA]</scope>
    <source>
        <strain evidence="10">DMR45628</strain>
    </source>
</reference>
<sequence length="1001" mass="113179">MVTMFHWDLPQPLQEIGGWPNPILADYFVDYADALFSNFGDRVTEWITFNEPHQVCGNGYSTGDLAPAYTQDGVGGYWCSYTLLMAHARTYELYNNNYRETQQGRIGFTMHGIWTLAASDADADVQAAENYVQFYFGWFAHPIYSSEGDFPAVMKERIAQLSEEEGFARSRLPTFTDEEVELLRELLLMVKTHECRALVDGEAARPSNQADHGAVCGQPPGTETAASSWLYVYPDGIRQILNWINEEYDNPEILNWINEEYDNPEVIITESGFSDSTGTLNDCGRVNYYNVESGFSDSTGTLNDCGRVNYYNEYLAAVLQAINEAINEGCDVTAYTAWSFMDNFEWMRGYTEKFGIHHVDFDDSDRTRTPKMSSYVFKNIIETRTIDTSYVPDGFEACATDEEEEEDVDNGEDGNDGDNGEDGNDGDNGEDGNDGDNGEDGNDGDNGEDGNDGDNGEDGNDGDNGEDGNDGDNGEDGNDGDNGEDGNDGDNGEDGNDGDNGEDGNDGDNGEDGNDGDNGEDETFWFGVASASYQVEGAWNLSGKGENIWDRLTHSNPDHISDRSNGDVACDAYHKIAEDVRNLKNLGVDVYRFSLSWSRILPTGHSNKINPDGIRYYNELIDELIRNDIKPFVTIYHWDLPQPLQEIGGWPNPLIIDHFVDFADVVFENFGDRVQFWITFNEPTLICLHGYGFGSMAPAYTQQGIVDYLCGHNLILAHAKTYRLYQDKYKKSQNGRVGITCESPWFEPVTPGDSLDELMSEKSLQTRLGWYTHPIFSEEGDYPQVMRDHIDELSEREGYSKSRLPKFTEEEVQLVKGTSDFFGLNHYTSELCTTMKWEVVGPSHQLDVGAHCETNPEWETAASFWLKVVPWGLRKLLNWIRDEYNNPEVIITENGFSDLGGLNDCRRINYYNRYLTEVLKAIHDDDCNISGYVAWSYMDNFQWDQGYTERFGMYFVDFEDPSRPRTPKMSSQVYKNIIQSRRIDWDYTPHGFTPCNWEVAK</sequence>
<protein>
    <recommendedName>
        <fullName evidence="3">beta-glucosidase</fullName>
        <ecNumber evidence="3">3.2.1.21</ecNumber>
    </recommendedName>
</protein>
<dbReference type="Pfam" id="PF00232">
    <property type="entry name" value="Glyco_hydro_1"/>
    <property type="match status" value="3"/>
</dbReference>
<dbReference type="PANTHER" id="PTHR10353">
    <property type="entry name" value="GLYCOSYL HYDROLASE"/>
    <property type="match status" value="1"/>
</dbReference>
<dbReference type="InterPro" id="IPR008160">
    <property type="entry name" value="Collagen"/>
</dbReference>
<dbReference type="AlphaFoldDB" id="A0AAW1KNV5"/>
<keyword evidence="6 8" id="KW-0326">Glycosidase</keyword>
<dbReference type="PANTHER" id="PTHR10353:SF36">
    <property type="entry name" value="LP05116P"/>
    <property type="match status" value="1"/>
</dbReference>
<evidence type="ECO:0000256" key="1">
    <source>
        <dbReference type="ARBA" id="ARBA00010838"/>
    </source>
</evidence>
<feature type="active site" description="Nucleophile" evidence="7">
    <location>
        <position position="893"/>
    </location>
</feature>
<dbReference type="InterPro" id="IPR017853">
    <property type="entry name" value="GH"/>
</dbReference>
<evidence type="ECO:0000256" key="6">
    <source>
        <dbReference type="ARBA" id="ARBA00023295"/>
    </source>
</evidence>
<dbReference type="EC" id="3.2.1.21" evidence="3"/>
<evidence type="ECO:0000313" key="11">
    <source>
        <dbReference type="Proteomes" id="UP001458880"/>
    </source>
</evidence>
<accession>A0AAW1KNV5</accession>
<evidence type="ECO:0000256" key="2">
    <source>
        <dbReference type="ARBA" id="ARBA00011738"/>
    </source>
</evidence>
<dbReference type="InterPro" id="IPR033132">
    <property type="entry name" value="GH_1_N_CS"/>
</dbReference>
<keyword evidence="11" id="KW-1185">Reference proteome</keyword>
<feature type="region of interest" description="Disordered" evidence="9">
    <location>
        <begin position="400"/>
        <end position="523"/>
    </location>
</feature>
<evidence type="ECO:0000256" key="3">
    <source>
        <dbReference type="ARBA" id="ARBA00012744"/>
    </source>
</evidence>
<comment type="subunit">
    <text evidence="2">Homodimer.</text>
</comment>
<dbReference type="GO" id="GO:0005581">
    <property type="term" value="C:collagen trimer"/>
    <property type="evidence" value="ECO:0007669"/>
    <property type="project" value="UniProtKB-KW"/>
</dbReference>
<proteinExistence type="inferred from homology"/>
<dbReference type="InterPro" id="IPR018120">
    <property type="entry name" value="Glyco_hydro_1_AS"/>
</dbReference>
<dbReference type="PRINTS" id="PR00131">
    <property type="entry name" value="GLHYDRLASE1"/>
</dbReference>
<organism evidence="10 11">
    <name type="scientific">Popillia japonica</name>
    <name type="common">Japanese beetle</name>
    <dbReference type="NCBI Taxonomy" id="7064"/>
    <lineage>
        <taxon>Eukaryota</taxon>
        <taxon>Metazoa</taxon>
        <taxon>Ecdysozoa</taxon>
        <taxon>Arthropoda</taxon>
        <taxon>Hexapoda</taxon>
        <taxon>Insecta</taxon>
        <taxon>Pterygota</taxon>
        <taxon>Neoptera</taxon>
        <taxon>Endopterygota</taxon>
        <taxon>Coleoptera</taxon>
        <taxon>Polyphaga</taxon>
        <taxon>Scarabaeiformia</taxon>
        <taxon>Scarabaeidae</taxon>
        <taxon>Rutelinae</taxon>
        <taxon>Popillia</taxon>
    </lineage>
</organism>
<dbReference type="Gene3D" id="3.20.20.80">
    <property type="entry name" value="Glycosidases"/>
    <property type="match status" value="3"/>
</dbReference>
<dbReference type="GO" id="GO:0008422">
    <property type="term" value="F:beta-glucosidase activity"/>
    <property type="evidence" value="ECO:0007669"/>
    <property type="project" value="TreeGrafter"/>
</dbReference>
<evidence type="ECO:0000256" key="7">
    <source>
        <dbReference type="PROSITE-ProRule" id="PRU10055"/>
    </source>
</evidence>
<evidence type="ECO:0000256" key="9">
    <source>
        <dbReference type="SAM" id="MobiDB-lite"/>
    </source>
</evidence>
<gene>
    <name evidence="10" type="ORF">QE152_g19933</name>
</gene>
<keyword evidence="10" id="KW-0176">Collagen</keyword>
<comment type="caution">
    <text evidence="10">The sequence shown here is derived from an EMBL/GenBank/DDBJ whole genome shotgun (WGS) entry which is preliminary data.</text>
</comment>
<dbReference type="PROSITE" id="PS00572">
    <property type="entry name" value="GLYCOSYL_HYDROL_F1_1"/>
    <property type="match status" value="1"/>
</dbReference>
<dbReference type="FunFam" id="3.20.20.80:FF:000013">
    <property type="entry name" value="lactase-phlorizin hydrolase"/>
    <property type="match status" value="1"/>
</dbReference>
<dbReference type="GO" id="GO:0005975">
    <property type="term" value="P:carbohydrate metabolic process"/>
    <property type="evidence" value="ECO:0007669"/>
    <property type="project" value="InterPro"/>
</dbReference>
<dbReference type="PROSITE" id="PS00653">
    <property type="entry name" value="GLYCOSYL_HYDROL_F1_2"/>
    <property type="match status" value="1"/>
</dbReference>
<dbReference type="Pfam" id="PF01391">
    <property type="entry name" value="Collagen"/>
    <property type="match status" value="1"/>
</dbReference>
<evidence type="ECO:0000256" key="8">
    <source>
        <dbReference type="RuleBase" id="RU004468"/>
    </source>
</evidence>
<dbReference type="InterPro" id="IPR001360">
    <property type="entry name" value="Glyco_hydro_1"/>
</dbReference>
<dbReference type="Proteomes" id="UP001458880">
    <property type="component" value="Unassembled WGS sequence"/>
</dbReference>
<comment type="similarity">
    <text evidence="1">Belongs to the glycosyl hydrolase 1 family.</text>
</comment>